<feature type="compositionally biased region" description="Polar residues" evidence="1">
    <location>
        <begin position="382"/>
        <end position="392"/>
    </location>
</feature>
<evidence type="ECO:0000313" key="2">
    <source>
        <dbReference type="EMBL" id="CAG02183.1"/>
    </source>
</evidence>
<feature type="non-terminal residue" evidence="2">
    <location>
        <position position="738"/>
    </location>
</feature>
<feature type="compositionally biased region" description="Basic and acidic residues" evidence="1">
    <location>
        <begin position="626"/>
        <end position="666"/>
    </location>
</feature>
<feature type="region of interest" description="Disordered" evidence="1">
    <location>
        <begin position="604"/>
        <end position="738"/>
    </location>
</feature>
<dbReference type="OrthoDB" id="10072641at2759"/>
<feature type="compositionally biased region" description="Low complexity" evidence="1">
    <location>
        <begin position="616"/>
        <end position="625"/>
    </location>
</feature>
<feature type="region of interest" description="Disordered" evidence="1">
    <location>
        <begin position="373"/>
        <end position="392"/>
    </location>
</feature>
<dbReference type="KEGG" id="tng:GSTEN00021190G001"/>
<dbReference type="EMBL" id="CAAE01014678">
    <property type="protein sequence ID" value="CAG02183.1"/>
    <property type="molecule type" value="Genomic_DNA"/>
</dbReference>
<name>Q4SAZ9_TETNG</name>
<protein>
    <submittedName>
        <fullName evidence="2">Chromosome undetermined SCAF14678, whole genome shotgun sequence</fullName>
    </submittedName>
</protein>
<reference evidence="2" key="1">
    <citation type="journal article" date="2004" name="Nature">
        <title>Genome duplication in the teleost fish Tetraodon nigroviridis reveals the early vertebrate proto-karyotype.</title>
        <authorList>
            <person name="Jaillon O."/>
            <person name="Aury J.-M."/>
            <person name="Brunet F."/>
            <person name="Petit J.-L."/>
            <person name="Stange-Thomann N."/>
            <person name="Mauceli E."/>
            <person name="Bouneau L."/>
            <person name="Fischer C."/>
            <person name="Ozouf-Costaz C."/>
            <person name="Bernot A."/>
            <person name="Nicaud S."/>
            <person name="Jaffe D."/>
            <person name="Fisher S."/>
            <person name="Lutfalla G."/>
            <person name="Dossat C."/>
            <person name="Segurens B."/>
            <person name="Dasilva C."/>
            <person name="Salanoubat M."/>
            <person name="Levy M."/>
            <person name="Boudet N."/>
            <person name="Castellano S."/>
            <person name="Anthouard V."/>
            <person name="Jubin C."/>
            <person name="Castelli V."/>
            <person name="Katinka M."/>
            <person name="Vacherie B."/>
            <person name="Biemont C."/>
            <person name="Skalli Z."/>
            <person name="Cattolico L."/>
            <person name="Poulain J."/>
            <person name="De Berardinis V."/>
            <person name="Cruaud C."/>
            <person name="Duprat S."/>
            <person name="Brottier P."/>
            <person name="Coutanceau J.-P."/>
            <person name="Gouzy J."/>
            <person name="Parra G."/>
            <person name="Lardier G."/>
            <person name="Chapple C."/>
            <person name="McKernan K.J."/>
            <person name="McEwan P."/>
            <person name="Bosak S."/>
            <person name="Kellis M."/>
            <person name="Volff J.-N."/>
            <person name="Guigo R."/>
            <person name="Zody M.C."/>
            <person name="Mesirov J."/>
            <person name="Lindblad-Toh K."/>
            <person name="Birren B."/>
            <person name="Nusbaum C."/>
            <person name="Kahn D."/>
            <person name="Robinson-Rechavi M."/>
            <person name="Laudet V."/>
            <person name="Schachter V."/>
            <person name="Quetier F."/>
            <person name="Saurin W."/>
            <person name="Scarpelli C."/>
            <person name="Wincker P."/>
            <person name="Lander E.S."/>
            <person name="Weissenbach J."/>
            <person name="Roest Crollius H."/>
        </authorList>
    </citation>
    <scope>NUCLEOTIDE SEQUENCE [LARGE SCALE GENOMIC DNA]</scope>
</reference>
<accession>Q4SAZ9</accession>
<feature type="compositionally biased region" description="Polar residues" evidence="1">
    <location>
        <begin position="233"/>
        <end position="248"/>
    </location>
</feature>
<organism evidence="2">
    <name type="scientific">Tetraodon nigroviridis</name>
    <name type="common">Spotted green pufferfish</name>
    <name type="synonym">Chelonodon nigroviridis</name>
    <dbReference type="NCBI Taxonomy" id="99883"/>
    <lineage>
        <taxon>Eukaryota</taxon>
        <taxon>Metazoa</taxon>
        <taxon>Chordata</taxon>
        <taxon>Craniata</taxon>
        <taxon>Vertebrata</taxon>
        <taxon>Euteleostomi</taxon>
        <taxon>Actinopterygii</taxon>
        <taxon>Neopterygii</taxon>
        <taxon>Teleostei</taxon>
        <taxon>Neoteleostei</taxon>
        <taxon>Acanthomorphata</taxon>
        <taxon>Eupercaria</taxon>
        <taxon>Tetraodontiformes</taxon>
        <taxon>Tetradontoidea</taxon>
        <taxon>Tetraodontidae</taxon>
        <taxon>Tetraodon</taxon>
    </lineage>
</organism>
<feature type="region of interest" description="Disordered" evidence="1">
    <location>
        <begin position="216"/>
        <end position="248"/>
    </location>
</feature>
<feature type="compositionally biased region" description="Basic and acidic residues" evidence="1">
    <location>
        <begin position="707"/>
        <end position="717"/>
    </location>
</feature>
<dbReference type="AlphaFoldDB" id="Q4SAZ9"/>
<reference evidence="2" key="2">
    <citation type="submission" date="2004-02" db="EMBL/GenBank/DDBJ databases">
        <authorList>
            <consortium name="Genoscope"/>
            <consortium name="Whitehead Institute Centre for Genome Research"/>
        </authorList>
    </citation>
    <scope>NUCLEOTIDE SEQUENCE</scope>
</reference>
<feature type="non-terminal residue" evidence="2">
    <location>
        <position position="1"/>
    </location>
</feature>
<evidence type="ECO:0000256" key="1">
    <source>
        <dbReference type="SAM" id="MobiDB-lite"/>
    </source>
</evidence>
<proteinExistence type="predicted"/>
<gene>
    <name evidence="2" type="ORF">GSTENG00021190001</name>
</gene>
<sequence length="738" mass="81609">EDEVHSVASLKDYNYNITEQSSASIPESSIPKYTPQSAADILLYFGLEKEDLEELKSYPEDQLTPANLPFILRQIRIKKGKTPAAGRVSHKGTSSSGLQQSQVIDYGHVSRYTGSIVDDGARTSDSRSNDRGIMSLMDSFTHSRNQEGPLQKDGTLMKSASLGASHYQETSVTGQSSSYRSVLNSAIPPVRQLQPSQDGFSPYSVKKDADVGILKTESSKPAPLREPEADCQPTKTIQPTFKSSSKGHVRSTSVTGVVLFDSKNKDGKTSKKTQRSTPVLPQLMNFGPLKFTTAATKGSSAVQSSAQLPTPAMMYDYAATSPKTFPHTCSLCNTECTRMKDWISHQNTSLHLENCKYLRTRYPNWDGEITCNQRDADKDSKPSTSQHHVQSLTQQSKLEAVVKTLAPALLAELVKINPAPSTSRAKKDAVSEAVVYFEKEEDAEKLKMAKKFEVKGFEIVVCRYKAFVKMPTMESVHNLITKAKGEEKMTIKCAKISFHVLGFENPASPGVSETESLEERLLWVKFSVLKDETAKEAAPMYEIKSEEPLFDEMKVRTESASQLKPKREIEMVKEENADQKEQDDDMDLKEFNMDDFVTVDEVGADVEDTPVECEISTSTSSTSTTKRTDSARVKEEKHVESAVAKPDHKVGAECKEAEKLPVHKQEEQEDGDNYQIIDSFEEQTDEKMDKQGSSSTQPTEPGVGVDIEGKIHPEEKVGMPVHESAPGEPAASSLENIQ</sequence>